<organism evidence="2 3">
    <name type="scientific">Pseudomonas quercus</name>
    <dbReference type="NCBI Taxonomy" id="2722792"/>
    <lineage>
        <taxon>Bacteria</taxon>
        <taxon>Pseudomonadati</taxon>
        <taxon>Pseudomonadota</taxon>
        <taxon>Gammaproteobacteria</taxon>
        <taxon>Pseudomonadales</taxon>
        <taxon>Pseudomonadaceae</taxon>
        <taxon>Pseudomonas</taxon>
    </lineage>
</organism>
<name>A0ABX0YHP5_9PSED</name>
<keyword evidence="1" id="KW-0812">Transmembrane</keyword>
<reference evidence="2 3" key="1">
    <citation type="submission" date="2020-03" db="EMBL/GenBank/DDBJ databases">
        <authorList>
            <person name="Wang L."/>
            <person name="He N."/>
            <person name="Li Y."/>
            <person name="Fang Y."/>
            <person name="Zhang F."/>
        </authorList>
    </citation>
    <scope>NUCLEOTIDE SEQUENCE [LARGE SCALE GENOMIC DNA]</scope>
    <source>
        <strain evidence="3">hsmgli-8</strain>
    </source>
</reference>
<accession>A0ABX0YHP5</accession>
<keyword evidence="1" id="KW-0472">Membrane</keyword>
<keyword evidence="3" id="KW-1185">Reference proteome</keyword>
<dbReference type="Proteomes" id="UP000746535">
    <property type="component" value="Unassembled WGS sequence"/>
</dbReference>
<dbReference type="RefSeq" id="WP_168084412.1">
    <property type="nucleotide sequence ID" value="NZ_JAAVJI010000007.1"/>
</dbReference>
<evidence type="ECO:0008006" key="4">
    <source>
        <dbReference type="Google" id="ProtNLM"/>
    </source>
</evidence>
<proteinExistence type="predicted"/>
<evidence type="ECO:0000256" key="1">
    <source>
        <dbReference type="SAM" id="Phobius"/>
    </source>
</evidence>
<feature type="transmembrane region" description="Helical" evidence="1">
    <location>
        <begin position="21"/>
        <end position="45"/>
    </location>
</feature>
<gene>
    <name evidence="2" type="ORF">HBH25_13370</name>
</gene>
<keyword evidence="1" id="KW-1133">Transmembrane helix</keyword>
<dbReference type="EMBL" id="JAAVJI010000007">
    <property type="protein sequence ID" value="NJP01839.1"/>
    <property type="molecule type" value="Genomic_DNA"/>
</dbReference>
<sequence length="175" mass="19769">MNGYEHLEQEGAVQVEHRLSWLAYVRVVFTFLLMVAISVGIGWWALNEALTDRAFQAGIVASGVVLLSALALFVYKVLYLKSIYLYTDASGVWIHSGILPWSKGTRGVKWRDIEDAVYYPGFVSWLFRSYTVRIGHRFTKTSEIFVYNLAHGNKVVEQINALHQSNLATEPQGAL</sequence>
<evidence type="ECO:0000313" key="2">
    <source>
        <dbReference type="EMBL" id="NJP01839.1"/>
    </source>
</evidence>
<protein>
    <recommendedName>
        <fullName evidence="4">PH domain-containing protein</fullName>
    </recommendedName>
</protein>
<feature type="transmembrane region" description="Helical" evidence="1">
    <location>
        <begin position="57"/>
        <end position="75"/>
    </location>
</feature>
<comment type="caution">
    <text evidence="2">The sequence shown here is derived from an EMBL/GenBank/DDBJ whole genome shotgun (WGS) entry which is preliminary data.</text>
</comment>
<evidence type="ECO:0000313" key="3">
    <source>
        <dbReference type="Proteomes" id="UP000746535"/>
    </source>
</evidence>